<keyword evidence="2" id="KW-1185">Reference proteome</keyword>
<comment type="caution">
    <text evidence="1">The sequence shown here is derived from an EMBL/GenBank/DDBJ whole genome shotgun (WGS) entry which is preliminary data.</text>
</comment>
<dbReference type="InterPro" id="IPR038194">
    <property type="entry name" value="DUF3861_sf"/>
</dbReference>
<name>A0A511QIL6_9VIBR</name>
<dbReference type="EMBL" id="BJXJ01000040">
    <property type="protein sequence ID" value="GEM77099.1"/>
    <property type="molecule type" value="Genomic_DNA"/>
</dbReference>
<dbReference type="Pfam" id="PF12977">
    <property type="entry name" value="DUF3861"/>
    <property type="match status" value="1"/>
</dbReference>
<evidence type="ECO:0000313" key="2">
    <source>
        <dbReference type="Proteomes" id="UP000321922"/>
    </source>
</evidence>
<evidence type="ECO:0008006" key="3">
    <source>
        <dbReference type="Google" id="ProtNLM"/>
    </source>
</evidence>
<sequence>MYVIKNNMISKTRKNKQYKITIEEVDVVEPRTLEFFFQDNEDLFNIVDNLKKGINLEPETATKIGVGLRLLGPVMMKNRKHSLFVDFMPHFKHFMQKLKASIKQENTKN</sequence>
<dbReference type="Proteomes" id="UP000321922">
    <property type="component" value="Unassembled WGS sequence"/>
</dbReference>
<dbReference type="AlphaFoldDB" id="A0A511QIL6"/>
<evidence type="ECO:0000313" key="1">
    <source>
        <dbReference type="EMBL" id="GEM77099.1"/>
    </source>
</evidence>
<organism evidence="1 2">
    <name type="scientific">Vibrio sagamiensis NBRC 104589</name>
    <dbReference type="NCBI Taxonomy" id="1219064"/>
    <lineage>
        <taxon>Bacteria</taxon>
        <taxon>Pseudomonadati</taxon>
        <taxon>Pseudomonadota</taxon>
        <taxon>Gammaproteobacteria</taxon>
        <taxon>Vibrionales</taxon>
        <taxon>Vibrionaceae</taxon>
        <taxon>Vibrio</taxon>
    </lineage>
</organism>
<dbReference type="InterPro" id="IPR024476">
    <property type="entry name" value="DUF3861"/>
</dbReference>
<gene>
    <name evidence="1" type="ORF">VSA01S_32110</name>
</gene>
<dbReference type="Gene3D" id="3.10.20.850">
    <property type="entry name" value="Protein of unknown function DUF3861"/>
    <property type="match status" value="1"/>
</dbReference>
<protein>
    <recommendedName>
        <fullName evidence="3">DUF3861 domain-containing protein</fullName>
    </recommendedName>
</protein>
<reference evidence="1 2" key="1">
    <citation type="submission" date="2019-07" db="EMBL/GenBank/DDBJ databases">
        <title>Whole genome shotgun sequence of Vibrio sagamiensis NBRC 104589.</title>
        <authorList>
            <person name="Hosoyama A."/>
            <person name="Uohara A."/>
            <person name="Ohji S."/>
            <person name="Ichikawa N."/>
        </authorList>
    </citation>
    <scope>NUCLEOTIDE SEQUENCE [LARGE SCALE GENOMIC DNA]</scope>
    <source>
        <strain evidence="1 2">NBRC 104589</strain>
    </source>
</reference>
<proteinExistence type="predicted"/>
<accession>A0A511QIL6</accession>